<evidence type="ECO:0000256" key="2">
    <source>
        <dbReference type="ARBA" id="ARBA00005051"/>
    </source>
</evidence>
<evidence type="ECO:0000256" key="3">
    <source>
        <dbReference type="ARBA" id="ARBA00013253"/>
    </source>
</evidence>
<name>M2YQM5_9PSEU</name>
<evidence type="ECO:0000313" key="12">
    <source>
        <dbReference type="Proteomes" id="UP000054226"/>
    </source>
</evidence>
<keyword evidence="12" id="KW-1185">Reference proteome</keyword>
<feature type="domain" description="7,8-dihydro-6-hydroxymethylpterin-pyrophosphokinase" evidence="10">
    <location>
        <begin position="132"/>
        <end position="143"/>
    </location>
</feature>
<dbReference type="GO" id="GO:0005524">
    <property type="term" value="F:ATP binding"/>
    <property type="evidence" value="ECO:0007669"/>
    <property type="project" value="UniProtKB-KW"/>
</dbReference>
<dbReference type="GO" id="GO:0003848">
    <property type="term" value="F:2-amino-4-hydroxy-6-hydroxymethyldihydropteridine diphosphokinase activity"/>
    <property type="evidence" value="ECO:0007669"/>
    <property type="project" value="UniProtKB-EC"/>
</dbReference>
<dbReference type="GO" id="GO:0016301">
    <property type="term" value="F:kinase activity"/>
    <property type="evidence" value="ECO:0007669"/>
    <property type="project" value="UniProtKB-KW"/>
</dbReference>
<protein>
    <recommendedName>
        <fullName evidence="3">2-amino-4-hydroxy-6-hydroxymethyldihydropteridine diphosphokinase</fullName>
        <ecNumber evidence="3">2.7.6.3</ecNumber>
    </recommendedName>
</protein>
<dbReference type="PROSITE" id="PS00794">
    <property type="entry name" value="HPPK"/>
    <property type="match status" value="1"/>
</dbReference>
<reference evidence="11 12" key="1">
    <citation type="journal article" date="2013" name="Genome Announc.">
        <title>Draft Genome Sequence of Amycolatopsis decaplanina Strain DSM 44594T.</title>
        <authorList>
            <person name="Kaur N."/>
            <person name="Kumar S."/>
            <person name="Bala M."/>
            <person name="Raghava G.P."/>
            <person name="Mayilraj S."/>
        </authorList>
    </citation>
    <scope>NUCLEOTIDE SEQUENCE [LARGE SCALE GENOMIC DNA]</scope>
    <source>
        <strain evidence="11 12">DSM 44594</strain>
    </source>
</reference>
<dbReference type="EC" id="2.7.6.3" evidence="3"/>
<dbReference type="NCBIfam" id="TIGR01498">
    <property type="entry name" value="folK"/>
    <property type="match status" value="1"/>
</dbReference>
<keyword evidence="4" id="KW-0808">Transferase</keyword>
<evidence type="ECO:0000256" key="6">
    <source>
        <dbReference type="ARBA" id="ARBA00022777"/>
    </source>
</evidence>
<dbReference type="GO" id="GO:0046654">
    <property type="term" value="P:tetrahydrofolate biosynthetic process"/>
    <property type="evidence" value="ECO:0007669"/>
    <property type="project" value="UniProtKB-UniPathway"/>
</dbReference>
<dbReference type="PANTHER" id="PTHR43071:SF1">
    <property type="entry name" value="2-AMINO-4-HYDROXY-6-HYDROXYMETHYLDIHYDROPTERIDINE PYROPHOSPHOKINASE"/>
    <property type="match status" value="1"/>
</dbReference>
<comment type="caution">
    <text evidence="11">The sequence shown here is derived from an EMBL/GenBank/DDBJ whole genome shotgun (WGS) entry which is preliminary data.</text>
</comment>
<keyword evidence="6 11" id="KW-0418">Kinase</keyword>
<evidence type="ECO:0000256" key="1">
    <source>
        <dbReference type="ARBA" id="ARBA00000198"/>
    </source>
</evidence>
<evidence type="ECO:0000256" key="7">
    <source>
        <dbReference type="ARBA" id="ARBA00022840"/>
    </source>
</evidence>
<accession>M2YQM5</accession>
<evidence type="ECO:0000256" key="8">
    <source>
        <dbReference type="ARBA" id="ARBA00022909"/>
    </source>
</evidence>
<evidence type="ECO:0000256" key="4">
    <source>
        <dbReference type="ARBA" id="ARBA00022679"/>
    </source>
</evidence>
<comment type="catalytic activity">
    <reaction evidence="1">
        <text>6-hydroxymethyl-7,8-dihydropterin + ATP = (7,8-dihydropterin-6-yl)methyl diphosphate + AMP + H(+)</text>
        <dbReference type="Rhea" id="RHEA:11412"/>
        <dbReference type="ChEBI" id="CHEBI:15378"/>
        <dbReference type="ChEBI" id="CHEBI:30616"/>
        <dbReference type="ChEBI" id="CHEBI:44841"/>
        <dbReference type="ChEBI" id="CHEBI:72950"/>
        <dbReference type="ChEBI" id="CHEBI:456215"/>
        <dbReference type="EC" id="2.7.6.3"/>
    </reaction>
</comment>
<organism evidence="11 12">
    <name type="scientific">Amycolatopsis decaplanina DSM 44594</name>
    <dbReference type="NCBI Taxonomy" id="1284240"/>
    <lineage>
        <taxon>Bacteria</taxon>
        <taxon>Bacillati</taxon>
        <taxon>Actinomycetota</taxon>
        <taxon>Actinomycetes</taxon>
        <taxon>Pseudonocardiales</taxon>
        <taxon>Pseudonocardiaceae</taxon>
        <taxon>Amycolatopsis</taxon>
    </lineage>
</organism>
<evidence type="ECO:0000256" key="5">
    <source>
        <dbReference type="ARBA" id="ARBA00022741"/>
    </source>
</evidence>
<evidence type="ECO:0000313" key="11">
    <source>
        <dbReference type="EMBL" id="EME64285.1"/>
    </source>
</evidence>
<dbReference type="PATRIC" id="fig|1284240.4.peg.588"/>
<evidence type="ECO:0000259" key="10">
    <source>
        <dbReference type="PROSITE" id="PS00794"/>
    </source>
</evidence>
<comment type="pathway">
    <text evidence="2">Cofactor biosynthesis; tetrahydrofolate biosynthesis; 2-amino-4-hydroxy-6-hydroxymethyl-7,8-dihydropteridine diphosphate from 7,8-dihydroneopterin triphosphate: step 4/4.</text>
</comment>
<dbReference type="PANTHER" id="PTHR43071">
    <property type="entry name" value="2-AMINO-4-HYDROXY-6-HYDROXYMETHYLDIHYDROPTERIDINE PYROPHOSPHOKINASE"/>
    <property type="match status" value="1"/>
</dbReference>
<keyword evidence="8" id="KW-0289">Folate biosynthesis</keyword>
<dbReference type="InterPro" id="IPR000550">
    <property type="entry name" value="Hppk"/>
</dbReference>
<dbReference type="Gene3D" id="3.30.70.560">
    <property type="entry name" value="7,8-Dihydro-6-hydroxymethylpterin-pyrophosphokinase HPPK"/>
    <property type="match status" value="1"/>
</dbReference>
<keyword evidence="7" id="KW-0067">ATP-binding</keyword>
<keyword evidence="5" id="KW-0547">Nucleotide-binding</keyword>
<gene>
    <name evidence="11" type="ORF">H074_02925</name>
</gene>
<dbReference type="CDD" id="cd00483">
    <property type="entry name" value="HPPK"/>
    <property type="match status" value="1"/>
</dbReference>
<dbReference type="EMBL" id="AOHO01000020">
    <property type="protein sequence ID" value="EME64285.1"/>
    <property type="molecule type" value="Genomic_DNA"/>
</dbReference>
<feature type="region of interest" description="Disordered" evidence="9">
    <location>
        <begin position="1"/>
        <end position="20"/>
    </location>
</feature>
<dbReference type="GO" id="GO:0046656">
    <property type="term" value="P:folic acid biosynthetic process"/>
    <property type="evidence" value="ECO:0007669"/>
    <property type="project" value="UniProtKB-KW"/>
</dbReference>
<sequence>MDRSRPGGCHDRRPGNAFSGGLAAAKEGARGEVSDRALRALTETAGTMSRALLSLGSNLGDRLAFLQSAVDAVLPAVVAVSSVYETKAWGVEDQPDFLNAVVLVDDPARDHWDWLRTGQAAEQAAERVRELRWGPRTLDVDIVTVDGVRSDDPRLLLPHPGTPERASVLIPWLEIEPGAVLPGHGPIADLLTARPASDRDSVRLTSLTLA</sequence>
<feature type="compositionally biased region" description="Basic and acidic residues" evidence="9">
    <location>
        <begin position="1"/>
        <end position="14"/>
    </location>
</feature>
<dbReference type="SUPFAM" id="SSF55083">
    <property type="entry name" value="6-hydroxymethyl-7,8-dihydropterin pyrophosphokinase, HPPK"/>
    <property type="match status" value="1"/>
</dbReference>
<dbReference type="UniPathway" id="UPA00077">
    <property type="reaction ID" value="UER00155"/>
</dbReference>
<dbReference type="AlphaFoldDB" id="M2YQM5"/>
<evidence type="ECO:0000256" key="9">
    <source>
        <dbReference type="SAM" id="MobiDB-lite"/>
    </source>
</evidence>
<proteinExistence type="predicted"/>
<dbReference type="InterPro" id="IPR035907">
    <property type="entry name" value="Hppk_sf"/>
</dbReference>
<dbReference type="Pfam" id="PF01288">
    <property type="entry name" value="HPPK"/>
    <property type="match status" value="1"/>
</dbReference>
<dbReference type="Proteomes" id="UP000054226">
    <property type="component" value="Unassembled WGS sequence"/>
</dbReference>